<gene>
    <name evidence="2" type="ORF">SKAU_G00334580</name>
</gene>
<sequence>MREKSLTRPWPLQQRMRVACRMLHGSLLHGTAPTQKHSLCAAVGLCVAGMGRRTMRNAAQQVFRAGTLHVPLRAVSGGMSRARSETTRVPGPPAQGAGRLAVLTAPRLRRPGNGERTPPPRPAIAHVVTSKTRQSPGALPLKALKRSDFSPQTASSLCHNADGETPLVRPSPLHPHRRPFSQILRVVKAVHVKLAQAPIVLITAWRAPS</sequence>
<proteinExistence type="predicted"/>
<name>A0A9Q1ELZ0_SYNKA</name>
<organism evidence="2 3">
    <name type="scientific">Synaphobranchus kaupii</name>
    <name type="common">Kaup's arrowtooth eel</name>
    <dbReference type="NCBI Taxonomy" id="118154"/>
    <lineage>
        <taxon>Eukaryota</taxon>
        <taxon>Metazoa</taxon>
        <taxon>Chordata</taxon>
        <taxon>Craniata</taxon>
        <taxon>Vertebrata</taxon>
        <taxon>Euteleostomi</taxon>
        <taxon>Actinopterygii</taxon>
        <taxon>Neopterygii</taxon>
        <taxon>Teleostei</taxon>
        <taxon>Anguilliformes</taxon>
        <taxon>Synaphobranchidae</taxon>
        <taxon>Synaphobranchus</taxon>
    </lineage>
</organism>
<dbReference type="Proteomes" id="UP001152622">
    <property type="component" value="Chromosome 15"/>
</dbReference>
<evidence type="ECO:0000313" key="2">
    <source>
        <dbReference type="EMBL" id="KAJ8341167.1"/>
    </source>
</evidence>
<accession>A0A9Q1ELZ0</accession>
<keyword evidence="3" id="KW-1185">Reference proteome</keyword>
<feature type="region of interest" description="Disordered" evidence="1">
    <location>
        <begin position="77"/>
        <end position="97"/>
    </location>
</feature>
<evidence type="ECO:0000313" key="3">
    <source>
        <dbReference type="Proteomes" id="UP001152622"/>
    </source>
</evidence>
<comment type="caution">
    <text evidence="2">The sequence shown here is derived from an EMBL/GenBank/DDBJ whole genome shotgun (WGS) entry which is preliminary data.</text>
</comment>
<feature type="region of interest" description="Disordered" evidence="1">
    <location>
        <begin position="152"/>
        <end position="174"/>
    </location>
</feature>
<protein>
    <submittedName>
        <fullName evidence="2">Uncharacterized protein</fullName>
    </submittedName>
</protein>
<evidence type="ECO:0000256" key="1">
    <source>
        <dbReference type="SAM" id="MobiDB-lite"/>
    </source>
</evidence>
<dbReference type="AlphaFoldDB" id="A0A9Q1ELZ0"/>
<dbReference type="EMBL" id="JAINUF010000015">
    <property type="protein sequence ID" value="KAJ8341167.1"/>
    <property type="molecule type" value="Genomic_DNA"/>
</dbReference>
<reference evidence="2" key="1">
    <citation type="journal article" date="2023" name="Science">
        <title>Genome structures resolve the early diversification of teleost fishes.</title>
        <authorList>
            <person name="Parey E."/>
            <person name="Louis A."/>
            <person name="Montfort J."/>
            <person name="Bouchez O."/>
            <person name="Roques C."/>
            <person name="Iampietro C."/>
            <person name="Lluch J."/>
            <person name="Castinel A."/>
            <person name="Donnadieu C."/>
            <person name="Desvignes T."/>
            <person name="Floi Bucao C."/>
            <person name="Jouanno E."/>
            <person name="Wen M."/>
            <person name="Mejri S."/>
            <person name="Dirks R."/>
            <person name="Jansen H."/>
            <person name="Henkel C."/>
            <person name="Chen W.J."/>
            <person name="Zahm M."/>
            <person name="Cabau C."/>
            <person name="Klopp C."/>
            <person name="Thompson A.W."/>
            <person name="Robinson-Rechavi M."/>
            <person name="Braasch I."/>
            <person name="Lecointre G."/>
            <person name="Bobe J."/>
            <person name="Postlethwait J.H."/>
            <person name="Berthelot C."/>
            <person name="Roest Crollius H."/>
            <person name="Guiguen Y."/>
        </authorList>
    </citation>
    <scope>NUCLEOTIDE SEQUENCE</scope>
    <source>
        <strain evidence="2">WJC10195</strain>
    </source>
</reference>